<sequence length="275" mass="28542">MTIPPADQESQPNLPPQAASPAKEKNVLGITAFIVAIVGFVFACIPGALIVGWILLPIAFILAIVALFLKGKSKTLALIGLIISVLGTIVGAVVFTAVVANAFDDAFSGGDTTVAAPEGQTEETEESEKADDEQGTRANPYPIGSAITQGDWTVTINSVNLDATDELLEDNMFNDAPDAGSVYILVNMTATYNGTDPDGDSVWATVNYITADGNTIDGLAKFISAPEPFESLSTLYEGASITGNQALQVPADTAADGVLAVNPTMMGDKVFVAVK</sequence>
<dbReference type="Proteomes" id="UP000316560">
    <property type="component" value="Unassembled WGS sequence"/>
</dbReference>
<keyword evidence="5" id="KW-1185">Reference proteome</keyword>
<gene>
    <name evidence="4" type="ORF">FB472_0657</name>
</gene>
<proteinExistence type="predicted"/>
<feature type="transmembrane region" description="Helical" evidence="3">
    <location>
        <begin position="26"/>
        <end position="43"/>
    </location>
</feature>
<evidence type="ECO:0000256" key="1">
    <source>
        <dbReference type="ARBA" id="ARBA00022729"/>
    </source>
</evidence>
<evidence type="ECO:0000256" key="3">
    <source>
        <dbReference type="SAM" id="Phobius"/>
    </source>
</evidence>
<keyword evidence="3" id="KW-0472">Membrane</keyword>
<dbReference type="InterPro" id="IPR029050">
    <property type="entry name" value="Immunoprotect_excell_Ig-like"/>
</dbReference>
<evidence type="ECO:0008006" key="6">
    <source>
        <dbReference type="Google" id="ProtNLM"/>
    </source>
</evidence>
<dbReference type="RefSeq" id="WP_246078050.1">
    <property type="nucleotide sequence ID" value="NZ_VFRA01000001.1"/>
</dbReference>
<feature type="transmembrane region" description="Helical" evidence="3">
    <location>
        <begin position="49"/>
        <end position="69"/>
    </location>
</feature>
<keyword evidence="3" id="KW-1133">Transmembrane helix</keyword>
<reference evidence="4 5" key="1">
    <citation type="submission" date="2019-06" db="EMBL/GenBank/DDBJ databases">
        <title>Sequencing the genomes of 1000 actinobacteria strains.</title>
        <authorList>
            <person name="Klenk H.-P."/>
        </authorList>
    </citation>
    <scope>NUCLEOTIDE SEQUENCE [LARGE SCALE GENOMIC DNA]</scope>
    <source>
        <strain evidence="4 5">DSM 21947</strain>
    </source>
</reference>
<feature type="compositionally biased region" description="Acidic residues" evidence="2">
    <location>
        <begin position="120"/>
        <end position="133"/>
    </location>
</feature>
<keyword evidence="1" id="KW-0732">Signal</keyword>
<evidence type="ECO:0000313" key="4">
    <source>
        <dbReference type="EMBL" id="TQO19119.1"/>
    </source>
</evidence>
<accession>A0A8H2PXA2</accession>
<feature type="transmembrane region" description="Helical" evidence="3">
    <location>
        <begin position="76"/>
        <end position="100"/>
    </location>
</feature>
<dbReference type="Gene3D" id="2.60.40.1240">
    <property type="match status" value="1"/>
</dbReference>
<organism evidence="4 5">
    <name type="scientific">Rhodoglobus vestalii</name>
    <dbReference type="NCBI Taxonomy" id="193384"/>
    <lineage>
        <taxon>Bacteria</taxon>
        <taxon>Bacillati</taxon>
        <taxon>Actinomycetota</taxon>
        <taxon>Actinomycetes</taxon>
        <taxon>Micrococcales</taxon>
        <taxon>Microbacteriaceae</taxon>
        <taxon>Rhodoglobus</taxon>
    </lineage>
</organism>
<protein>
    <recommendedName>
        <fullName evidence="6">DUF4352 domain-containing protein</fullName>
    </recommendedName>
</protein>
<evidence type="ECO:0000313" key="5">
    <source>
        <dbReference type="Proteomes" id="UP000316560"/>
    </source>
</evidence>
<dbReference type="AlphaFoldDB" id="A0A8H2PXA2"/>
<evidence type="ECO:0000256" key="2">
    <source>
        <dbReference type="SAM" id="MobiDB-lite"/>
    </source>
</evidence>
<dbReference type="EMBL" id="VFRA01000001">
    <property type="protein sequence ID" value="TQO19119.1"/>
    <property type="molecule type" value="Genomic_DNA"/>
</dbReference>
<feature type="region of interest" description="Disordered" evidence="2">
    <location>
        <begin position="111"/>
        <end position="144"/>
    </location>
</feature>
<name>A0A8H2PXA2_9MICO</name>
<keyword evidence="3" id="KW-0812">Transmembrane</keyword>
<comment type="caution">
    <text evidence="4">The sequence shown here is derived from an EMBL/GenBank/DDBJ whole genome shotgun (WGS) entry which is preliminary data.</text>
</comment>